<reference evidence="13" key="2">
    <citation type="submission" date="2020-08" db="EMBL/GenBank/DDBJ databases">
        <title>Plant Genome Project.</title>
        <authorList>
            <person name="Zhang R.-G."/>
        </authorList>
    </citation>
    <scope>NUCLEOTIDE SEQUENCE</scope>
    <source>
        <strain evidence="13">Huo1</strain>
        <tissue evidence="13">Leaf</tissue>
    </source>
</reference>
<dbReference type="PANTHER" id="PTHR18966">
    <property type="entry name" value="IONOTROPIC GLUTAMATE RECEPTOR"/>
    <property type="match status" value="1"/>
</dbReference>
<keyword evidence="8" id="KW-0325">Glycoprotein</keyword>
<sequence length="246" mass="27750">MAEEKVKSNLSRFVWLFAVLVLTASYTANLTSLRTVKQLDTTDFFDITMKGESVGIKECSTRGGVAAIVDNLPSIKLFLYDYCHKYTMRASIHRNSGFGFPFQKNSPLAPDVSRAILKMKENGKMDQISRRWFGEGGCGSSNATEADSKRLTVNNFKGLFFITGISSFSALAIFLFIFFYKNRLVWSSDTSLNHKLLQLFDRRERHDELLKKSAVVNCEEMVAAEKSKAISCMCCGEVKWPTITRP</sequence>
<evidence type="ECO:0000256" key="9">
    <source>
        <dbReference type="ARBA" id="ARBA00023286"/>
    </source>
</evidence>
<comment type="caution">
    <text evidence="13">The sequence shown here is derived from an EMBL/GenBank/DDBJ whole genome shotgun (WGS) entry which is preliminary data.</text>
</comment>
<keyword evidence="14" id="KW-1185">Reference proteome</keyword>
<dbReference type="Gene3D" id="1.10.287.70">
    <property type="match status" value="1"/>
</dbReference>
<dbReference type="InterPro" id="IPR015683">
    <property type="entry name" value="Ionotropic_Glu_rcpt"/>
</dbReference>
<dbReference type="Proteomes" id="UP000298416">
    <property type="component" value="Unassembled WGS sequence"/>
</dbReference>
<evidence type="ECO:0000256" key="10">
    <source>
        <dbReference type="ARBA" id="ARBA00023303"/>
    </source>
</evidence>
<keyword evidence="10" id="KW-0407">Ion channel</keyword>
<evidence type="ECO:0000256" key="3">
    <source>
        <dbReference type="ARBA" id="ARBA00022692"/>
    </source>
</evidence>
<keyword evidence="4 11" id="KW-1133">Transmembrane helix</keyword>
<keyword evidence="2" id="KW-0813">Transport</keyword>
<evidence type="ECO:0000256" key="5">
    <source>
        <dbReference type="ARBA" id="ARBA00023065"/>
    </source>
</evidence>
<proteinExistence type="predicted"/>
<evidence type="ECO:0000256" key="6">
    <source>
        <dbReference type="ARBA" id="ARBA00023136"/>
    </source>
</evidence>
<evidence type="ECO:0000256" key="4">
    <source>
        <dbReference type="ARBA" id="ARBA00022989"/>
    </source>
</evidence>
<keyword evidence="9" id="KW-1071">Ligand-gated ion channel</keyword>
<dbReference type="InterPro" id="IPR001320">
    <property type="entry name" value="Iontro_rcpt_C"/>
</dbReference>
<evidence type="ECO:0000313" key="14">
    <source>
        <dbReference type="Proteomes" id="UP000298416"/>
    </source>
</evidence>
<feature type="domain" description="Ionotropic glutamate receptor C-terminal" evidence="12">
    <location>
        <begin position="3"/>
        <end position="166"/>
    </location>
</feature>
<dbReference type="Gene3D" id="3.40.190.10">
    <property type="entry name" value="Periplasmic binding protein-like II"/>
    <property type="match status" value="1"/>
</dbReference>
<evidence type="ECO:0000313" key="13">
    <source>
        <dbReference type="EMBL" id="KAG6428782.1"/>
    </source>
</evidence>
<organism evidence="13">
    <name type="scientific">Salvia splendens</name>
    <name type="common">Scarlet sage</name>
    <dbReference type="NCBI Taxonomy" id="180675"/>
    <lineage>
        <taxon>Eukaryota</taxon>
        <taxon>Viridiplantae</taxon>
        <taxon>Streptophyta</taxon>
        <taxon>Embryophyta</taxon>
        <taxon>Tracheophyta</taxon>
        <taxon>Spermatophyta</taxon>
        <taxon>Magnoliopsida</taxon>
        <taxon>eudicotyledons</taxon>
        <taxon>Gunneridae</taxon>
        <taxon>Pentapetalae</taxon>
        <taxon>asterids</taxon>
        <taxon>lamiids</taxon>
        <taxon>Lamiales</taxon>
        <taxon>Lamiaceae</taxon>
        <taxon>Nepetoideae</taxon>
        <taxon>Mentheae</taxon>
        <taxon>Salviinae</taxon>
        <taxon>Salvia</taxon>
        <taxon>Salvia subgen. Calosphace</taxon>
        <taxon>core Calosphace</taxon>
    </lineage>
</organism>
<comment type="subcellular location">
    <subcellularLocation>
        <location evidence="1">Membrane</location>
        <topology evidence="1">Multi-pass membrane protein</topology>
    </subcellularLocation>
</comment>
<dbReference type="AlphaFoldDB" id="A0A8X8YDU4"/>
<evidence type="ECO:0000256" key="2">
    <source>
        <dbReference type="ARBA" id="ARBA00022448"/>
    </source>
</evidence>
<keyword evidence="6 11" id="KW-0472">Membrane</keyword>
<reference evidence="13" key="1">
    <citation type="submission" date="2018-01" db="EMBL/GenBank/DDBJ databases">
        <authorList>
            <person name="Mao J.F."/>
        </authorList>
    </citation>
    <scope>NUCLEOTIDE SEQUENCE</scope>
    <source>
        <strain evidence="13">Huo1</strain>
        <tissue evidence="13">Leaf</tissue>
    </source>
</reference>
<name>A0A8X8YDU4_SALSN</name>
<feature type="transmembrane region" description="Helical" evidence="11">
    <location>
        <begin position="158"/>
        <end position="180"/>
    </location>
</feature>
<keyword evidence="5" id="KW-0406">Ion transport</keyword>
<gene>
    <name evidence="13" type="ORF">SASPL_106819</name>
</gene>
<dbReference type="GO" id="GO:0016020">
    <property type="term" value="C:membrane"/>
    <property type="evidence" value="ECO:0007669"/>
    <property type="project" value="UniProtKB-SubCell"/>
</dbReference>
<dbReference type="SUPFAM" id="SSF53850">
    <property type="entry name" value="Periplasmic binding protein-like II"/>
    <property type="match status" value="1"/>
</dbReference>
<keyword evidence="3 11" id="KW-0812">Transmembrane</keyword>
<keyword evidence="7" id="KW-0675">Receptor</keyword>
<evidence type="ECO:0000256" key="7">
    <source>
        <dbReference type="ARBA" id="ARBA00023170"/>
    </source>
</evidence>
<evidence type="ECO:0000259" key="12">
    <source>
        <dbReference type="Pfam" id="PF00060"/>
    </source>
</evidence>
<accession>A0A8X8YDU4</accession>
<evidence type="ECO:0000256" key="8">
    <source>
        <dbReference type="ARBA" id="ARBA00023180"/>
    </source>
</evidence>
<protein>
    <recommendedName>
        <fullName evidence="12">Ionotropic glutamate receptor C-terminal domain-containing protein</fullName>
    </recommendedName>
</protein>
<dbReference type="GO" id="GO:0015276">
    <property type="term" value="F:ligand-gated monoatomic ion channel activity"/>
    <property type="evidence" value="ECO:0007669"/>
    <property type="project" value="InterPro"/>
</dbReference>
<evidence type="ECO:0000256" key="1">
    <source>
        <dbReference type="ARBA" id="ARBA00004141"/>
    </source>
</evidence>
<dbReference type="Pfam" id="PF00060">
    <property type="entry name" value="Lig_chan"/>
    <property type="match status" value="1"/>
</dbReference>
<evidence type="ECO:0000256" key="11">
    <source>
        <dbReference type="SAM" id="Phobius"/>
    </source>
</evidence>
<dbReference type="EMBL" id="PNBA02000003">
    <property type="protein sequence ID" value="KAG6428782.1"/>
    <property type="molecule type" value="Genomic_DNA"/>
</dbReference>